<evidence type="ECO:0000256" key="2">
    <source>
        <dbReference type="SAM" id="Phobius"/>
    </source>
</evidence>
<proteinExistence type="predicted"/>
<feature type="transmembrane region" description="Helical" evidence="2">
    <location>
        <begin position="147"/>
        <end position="168"/>
    </location>
</feature>
<feature type="compositionally biased region" description="Polar residues" evidence="1">
    <location>
        <begin position="361"/>
        <end position="377"/>
    </location>
</feature>
<feature type="compositionally biased region" description="Polar residues" evidence="1">
    <location>
        <begin position="391"/>
        <end position="400"/>
    </location>
</feature>
<name>A0AAE0Z9D0_9GAST</name>
<feature type="compositionally biased region" description="Polar residues" evidence="1">
    <location>
        <begin position="451"/>
        <end position="464"/>
    </location>
</feature>
<evidence type="ECO:0000256" key="1">
    <source>
        <dbReference type="SAM" id="MobiDB-lite"/>
    </source>
</evidence>
<organism evidence="3 4">
    <name type="scientific">Elysia crispata</name>
    <name type="common">lettuce slug</name>
    <dbReference type="NCBI Taxonomy" id="231223"/>
    <lineage>
        <taxon>Eukaryota</taxon>
        <taxon>Metazoa</taxon>
        <taxon>Spiralia</taxon>
        <taxon>Lophotrochozoa</taxon>
        <taxon>Mollusca</taxon>
        <taxon>Gastropoda</taxon>
        <taxon>Heterobranchia</taxon>
        <taxon>Euthyneura</taxon>
        <taxon>Panpulmonata</taxon>
        <taxon>Sacoglossa</taxon>
        <taxon>Placobranchoidea</taxon>
        <taxon>Plakobranchidae</taxon>
        <taxon>Elysia</taxon>
    </lineage>
</organism>
<reference evidence="3" key="1">
    <citation type="journal article" date="2023" name="G3 (Bethesda)">
        <title>A reference genome for the long-term kleptoplast-retaining sea slug Elysia crispata morphotype clarki.</title>
        <authorList>
            <person name="Eastman K.E."/>
            <person name="Pendleton A.L."/>
            <person name="Shaikh M.A."/>
            <person name="Suttiyut T."/>
            <person name="Ogas R."/>
            <person name="Tomko P."/>
            <person name="Gavelis G."/>
            <person name="Widhalm J.R."/>
            <person name="Wisecaver J.H."/>
        </authorList>
    </citation>
    <scope>NUCLEOTIDE SEQUENCE</scope>
    <source>
        <strain evidence="3">ECLA1</strain>
    </source>
</reference>
<keyword evidence="2" id="KW-0472">Membrane</keyword>
<keyword evidence="2" id="KW-1133">Transmembrane helix</keyword>
<dbReference type="AlphaFoldDB" id="A0AAE0Z9D0"/>
<protein>
    <submittedName>
        <fullName evidence="3">Uncharacterized protein</fullName>
    </submittedName>
</protein>
<dbReference type="EMBL" id="JAWDGP010004442">
    <property type="protein sequence ID" value="KAK3764426.1"/>
    <property type="molecule type" value="Genomic_DNA"/>
</dbReference>
<dbReference type="Proteomes" id="UP001283361">
    <property type="component" value="Unassembled WGS sequence"/>
</dbReference>
<evidence type="ECO:0000313" key="3">
    <source>
        <dbReference type="EMBL" id="KAK3764426.1"/>
    </source>
</evidence>
<feature type="region of interest" description="Disordered" evidence="1">
    <location>
        <begin position="387"/>
        <end position="466"/>
    </location>
</feature>
<evidence type="ECO:0000313" key="4">
    <source>
        <dbReference type="Proteomes" id="UP001283361"/>
    </source>
</evidence>
<comment type="caution">
    <text evidence="3">The sequence shown here is derived from an EMBL/GenBank/DDBJ whole genome shotgun (WGS) entry which is preliminary data.</text>
</comment>
<gene>
    <name evidence="3" type="ORF">RRG08_040022</name>
</gene>
<feature type="compositionally biased region" description="Basic and acidic residues" evidence="1">
    <location>
        <begin position="401"/>
        <end position="442"/>
    </location>
</feature>
<feature type="transmembrane region" description="Helical" evidence="2">
    <location>
        <begin position="188"/>
        <end position="215"/>
    </location>
</feature>
<keyword evidence="2" id="KW-0812">Transmembrane</keyword>
<keyword evidence="4" id="KW-1185">Reference proteome</keyword>
<accession>A0AAE0Z9D0</accession>
<sequence>MGFSTGPCWYGVCGYHSWSFPCMFQEYVFSRNARMTGSDLWFMLSSDLDIGNIMGVTIKYDRYVRGSNLYPWVLRGVVLYSMKPNHVITFTANTVLGVHMSTIELPTVPHVYRWGGETYDRFWRLMRGYHSLGSVVFHRPGTGVTNVLTALIFLCVVSLTCAFAIEMAGAPKLVHHLNVPKERSTKDIFPIMLHLASVTFCASLILKSVYALCFLKGIKVMWYEKPQPIEGYWQGGTPSKSWLDLLVRDNELSKKNPEKPESATKCFESVRTSEEELFEAKKTFVHASVIASAVKKFKLKKHLPTAQVQKNETATFATSKLKKDPVRRGLIASAFRTTDTVEEPATYLSFLMGWRQNLETSDPNNSIKSPDSPSILQESPRILQESPRILQESSRSFQESPRNKIQADENENRNDPDEDGEKHSSNKLYLDKQHLQESRPNSRMESPFLSRVNTSTSNNESFSDASEPRVADLKYVSQNMLRGNSPAACTDLEDGTRELVVSSPTSRSSYSRGNFAYDASDEDSSLLQARHNYKARRKLSRFFSKKRPTRGNVSSKPADVTRESSSVSYTEIFPELDYRESPTWRGLVSFQDPKRKAEKMLSAKLNPLKLVEEADCFQRRAKVDPKRLAPSSLLTATTQEDSNHIMSFRDFYFRPVLH</sequence>
<feature type="region of interest" description="Disordered" evidence="1">
    <location>
        <begin position="361"/>
        <end position="380"/>
    </location>
</feature>